<evidence type="ECO:0000256" key="1">
    <source>
        <dbReference type="SAM" id="SignalP"/>
    </source>
</evidence>
<comment type="caution">
    <text evidence="2">The sequence shown here is derived from an EMBL/GenBank/DDBJ whole genome shotgun (WGS) entry which is preliminary data.</text>
</comment>
<name>A0ABR9H1M6_9BACT</name>
<proteinExistence type="predicted"/>
<organism evidence="2 3">
    <name type="scientific">Desulfomicrobium macestii</name>
    <dbReference type="NCBI Taxonomy" id="90731"/>
    <lineage>
        <taxon>Bacteria</taxon>
        <taxon>Pseudomonadati</taxon>
        <taxon>Thermodesulfobacteriota</taxon>
        <taxon>Desulfovibrionia</taxon>
        <taxon>Desulfovibrionales</taxon>
        <taxon>Desulfomicrobiaceae</taxon>
        <taxon>Desulfomicrobium</taxon>
    </lineage>
</organism>
<dbReference type="RefSeq" id="WP_192623184.1">
    <property type="nucleotide sequence ID" value="NZ_JADBGG010000007.1"/>
</dbReference>
<dbReference type="Proteomes" id="UP000639010">
    <property type="component" value="Unassembled WGS sequence"/>
</dbReference>
<accession>A0ABR9H1M6</accession>
<reference evidence="2 3" key="1">
    <citation type="submission" date="2020-10" db="EMBL/GenBank/DDBJ databases">
        <title>Genomic Encyclopedia of Type Strains, Phase IV (KMG-IV): sequencing the most valuable type-strain genomes for metagenomic binning, comparative biology and taxonomic classification.</title>
        <authorList>
            <person name="Goeker M."/>
        </authorList>
    </citation>
    <scope>NUCLEOTIDE SEQUENCE [LARGE SCALE GENOMIC DNA]</scope>
    <source>
        <strain evidence="2 3">DSM 4194</strain>
    </source>
</reference>
<gene>
    <name evidence="2" type="ORF">H4684_001233</name>
</gene>
<keyword evidence="3" id="KW-1185">Reference proteome</keyword>
<feature type="signal peptide" evidence="1">
    <location>
        <begin position="1"/>
        <end position="21"/>
    </location>
</feature>
<dbReference type="EMBL" id="JADBGG010000007">
    <property type="protein sequence ID" value="MBE1424599.1"/>
    <property type="molecule type" value="Genomic_DNA"/>
</dbReference>
<feature type="chain" id="PRO_5047288840" evidence="1">
    <location>
        <begin position="22"/>
        <end position="112"/>
    </location>
</feature>
<protein>
    <submittedName>
        <fullName evidence="2">Uncharacterized protein</fullName>
    </submittedName>
</protein>
<evidence type="ECO:0000313" key="2">
    <source>
        <dbReference type="EMBL" id="MBE1424599.1"/>
    </source>
</evidence>
<keyword evidence="1" id="KW-0732">Signal</keyword>
<sequence>MFFSKGLIISLFLILSAPAYAQQHLQFVKTEYVCFTDGYLLHENGKWFVTSSAEDRQIPLLENTIIYGCDEEIFKIPIPSRFSGYPVTSISCDKNMSVEGGYYVREAQIPCN</sequence>
<evidence type="ECO:0000313" key="3">
    <source>
        <dbReference type="Proteomes" id="UP000639010"/>
    </source>
</evidence>